<dbReference type="EMBL" id="VSRR010000647">
    <property type="protein sequence ID" value="MPC18108.1"/>
    <property type="molecule type" value="Genomic_DNA"/>
</dbReference>
<evidence type="ECO:0000313" key="1">
    <source>
        <dbReference type="EMBL" id="MPC18108.1"/>
    </source>
</evidence>
<comment type="caution">
    <text evidence="1">The sequence shown here is derived from an EMBL/GenBank/DDBJ whole genome shotgun (WGS) entry which is preliminary data.</text>
</comment>
<name>A0A5B7D9T4_PORTR</name>
<evidence type="ECO:0000313" key="2">
    <source>
        <dbReference type="Proteomes" id="UP000324222"/>
    </source>
</evidence>
<organism evidence="1 2">
    <name type="scientific">Portunus trituberculatus</name>
    <name type="common">Swimming crab</name>
    <name type="synonym">Neptunus trituberculatus</name>
    <dbReference type="NCBI Taxonomy" id="210409"/>
    <lineage>
        <taxon>Eukaryota</taxon>
        <taxon>Metazoa</taxon>
        <taxon>Ecdysozoa</taxon>
        <taxon>Arthropoda</taxon>
        <taxon>Crustacea</taxon>
        <taxon>Multicrustacea</taxon>
        <taxon>Malacostraca</taxon>
        <taxon>Eumalacostraca</taxon>
        <taxon>Eucarida</taxon>
        <taxon>Decapoda</taxon>
        <taxon>Pleocyemata</taxon>
        <taxon>Brachyura</taxon>
        <taxon>Eubrachyura</taxon>
        <taxon>Portunoidea</taxon>
        <taxon>Portunidae</taxon>
        <taxon>Portuninae</taxon>
        <taxon>Portunus</taxon>
    </lineage>
</organism>
<dbReference type="AlphaFoldDB" id="A0A5B7D9T4"/>
<protein>
    <submittedName>
        <fullName evidence="1">Uncharacterized protein</fullName>
    </submittedName>
</protein>
<accession>A0A5B7D9T4</accession>
<gene>
    <name evidence="1" type="ORF">E2C01_010983</name>
</gene>
<reference evidence="1 2" key="1">
    <citation type="submission" date="2019-05" db="EMBL/GenBank/DDBJ databases">
        <title>Another draft genome of Portunus trituberculatus and its Hox gene families provides insights of decapod evolution.</title>
        <authorList>
            <person name="Jeong J.-H."/>
            <person name="Song I."/>
            <person name="Kim S."/>
            <person name="Choi T."/>
            <person name="Kim D."/>
            <person name="Ryu S."/>
            <person name="Kim W."/>
        </authorList>
    </citation>
    <scope>NUCLEOTIDE SEQUENCE [LARGE SCALE GENOMIC DNA]</scope>
    <source>
        <tissue evidence="1">Muscle</tissue>
    </source>
</reference>
<dbReference type="Proteomes" id="UP000324222">
    <property type="component" value="Unassembled WGS sequence"/>
</dbReference>
<keyword evidence="2" id="KW-1185">Reference proteome</keyword>
<proteinExistence type="predicted"/>
<sequence>MRPSTEGIKKLFGKAYSSLGCGEVTIQLPSIVLYATIREAEPWIYLTSSGSKYSSLNIAVVLIVGEVV</sequence>